<comment type="caution">
    <text evidence="1">The sequence shown here is derived from an EMBL/GenBank/DDBJ whole genome shotgun (WGS) entry which is preliminary data.</text>
</comment>
<gene>
    <name evidence="1" type="ORF">MJO28_011630</name>
</gene>
<name>A0ACC0E370_9BASI</name>
<protein>
    <submittedName>
        <fullName evidence="1">Uncharacterized protein</fullName>
    </submittedName>
</protein>
<evidence type="ECO:0000313" key="2">
    <source>
        <dbReference type="Proteomes" id="UP001060170"/>
    </source>
</evidence>
<reference evidence="1 2" key="3">
    <citation type="journal article" date="2022" name="Microbiol. Spectr.">
        <title>Folding features and dynamics of 3D genome architecture in plant fungal pathogens.</title>
        <authorList>
            <person name="Xia C."/>
        </authorList>
    </citation>
    <scope>NUCLEOTIDE SEQUENCE [LARGE SCALE GENOMIC DNA]</scope>
    <source>
        <strain evidence="1 2">93-210</strain>
    </source>
</reference>
<dbReference type="Proteomes" id="UP001060170">
    <property type="component" value="Chromosome 11"/>
</dbReference>
<evidence type="ECO:0000313" key="1">
    <source>
        <dbReference type="EMBL" id="KAI7944102.1"/>
    </source>
</evidence>
<keyword evidence="2" id="KW-1185">Reference proteome</keyword>
<reference evidence="2" key="1">
    <citation type="journal article" date="2018" name="BMC Genomics">
        <title>Genomic insights into host adaptation between the wheat stripe rust pathogen (Puccinia striiformis f. sp. tritici) and the barley stripe rust pathogen (Puccinia striiformis f. sp. hordei).</title>
        <authorList>
            <person name="Xia C."/>
            <person name="Wang M."/>
            <person name="Yin C."/>
            <person name="Cornejo O.E."/>
            <person name="Hulbert S.H."/>
            <person name="Chen X."/>
        </authorList>
    </citation>
    <scope>NUCLEOTIDE SEQUENCE [LARGE SCALE GENOMIC DNA]</scope>
    <source>
        <strain evidence="2">93-210</strain>
    </source>
</reference>
<sequence>MVLLESFDSEDNQLRVVLHLGQEKTKEICEEQDSIINNLQAISDADIPTSLKNALKSPVAPTFKSGCLTKWDQVEQINTFDVEEKADKDSIGTQFVFDIKRKADSTIEKLKARFVVRGFKQHLGIEMQSTFAPTASLTTLKMLLTLAIKNKWIINLLNITGAFVHSLIKETTYVDPPTKLFPHLDGKVL</sequence>
<organism evidence="1 2">
    <name type="scientific">Puccinia striiformis f. sp. tritici</name>
    <dbReference type="NCBI Taxonomy" id="168172"/>
    <lineage>
        <taxon>Eukaryota</taxon>
        <taxon>Fungi</taxon>
        <taxon>Dikarya</taxon>
        <taxon>Basidiomycota</taxon>
        <taxon>Pucciniomycotina</taxon>
        <taxon>Pucciniomycetes</taxon>
        <taxon>Pucciniales</taxon>
        <taxon>Pucciniaceae</taxon>
        <taxon>Puccinia</taxon>
    </lineage>
</organism>
<reference evidence="2" key="2">
    <citation type="journal article" date="2018" name="Mol. Plant Microbe Interact.">
        <title>Genome sequence resources for the wheat stripe rust pathogen (Puccinia striiformis f. sp. tritici) and the barley stripe rust pathogen (Puccinia striiformis f. sp. hordei).</title>
        <authorList>
            <person name="Xia C."/>
            <person name="Wang M."/>
            <person name="Yin C."/>
            <person name="Cornejo O.E."/>
            <person name="Hulbert S.H."/>
            <person name="Chen X."/>
        </authorList>
    </citation>
    <scope>NUCLEOTIDE SEQUENCE [LARGE SCALE GENOMIC DNA]</scope>
    <source>
        <strain evidence="2">93-210</strain>
    </source>
</reference>
<accession>A0ACC0E370</accession>
<dbReference type="EMBL" id="CM045875">
    <property type="protein sequence ID" value="KAI7944102.1"/>
    <property type="molecule type" value="Genomic_DNA"/>
</dbReference>
<proteinExistence type="predicted"/>